<proteinExistence type="predicted"/>
<gene>
    <name evidence="1" type="ORF">ISG29_19735</name>
</gene>
<reference evidence="1" key="1">
    <citation type="submission" date="2020-11" db="EMBL/GenBank/DDBJ databases">
        <title>Nocardioides sp. CBS4Y-1, whole genome shotgun sequence.</title>
        <authorList>
            <person name="Tuo L."/>
        </authorList>
    </citation>
    <scope>NUCLEOTIDE SEQUENCE</scope>
    <source>
        <strain evidence="1">CBS4Y-1</strain>
    </source>
</reference>
<comment type="caution">
    <text evidence="1">The sequence shown here is derived from an EMBL/GenBank/DDBJ whole genome shotgun (WGS) entry which is preliminary data.</text>
</comment>
<sequence length="91" mass="9415">MAAVTTENDEVDVTVSSWGSGVGRAAARRTARAEMPGYQAAADLAASGALDELFAQIDAGEIELTGDGGFKCMGNLALPRSTDHHPAWVLP</sequence>
<dbReference type="AlphaFoldDB" id="A0A930V672"/>
<accession>A0A930V672</accession>
<keyword evidence="2" id="KW-1185">Reference proteome</keyword>
<dbReference type="EMBL" id="JADIVZ010000017">
    <property type="protein sequence ID" value="MBF4163909.1"/>
    <property type="molecule type" value="Genomic_DNA"/>
</dbReference>
<organism evidence="1 2">
    <name type="scientific">Nocardioides acrostichi</name>
    <dbReference type="NCBI Taxonomy" id="2784339"/>
    <lineage>
        <taxon>Bacteria</taxon>
        <taxon>Bacillati</taxon>
        <taxon>Actinomycetota</taxon>
        <taxon>Actinomycetes</taxon>
        <taxon>Propionibacteriales</taxon>
        <taxon>Nocardioidaceae</taxon>
        <taxon>Nocardioides</taxon>
    </lineage>
</organism>
<name>A0A930V672_9ACTN</name>
<dbReference type="Proteomes" id="UP000656804">
    <property type="component" value="Unassembled WGS sequence"/>
</dbReference>
<protein>
    <submittedName>
        <fullName evidence="1">Uncharacterized protein</fullName>
    </submittedName>
</protein>
<evidence type="ECO:0000313" key="2">
    <source>
        <dbReference type="Proteomes" id="UP000656804"/>
    </source>
</evidence>
<evidence type="ECO:0000313" key="1">
    <source>
        <dbReference type="EMBL" id="MBF4163909.1"/>
    </source>
</evidence>
<dbReference type="RefSeq" id="WP_194505244.1">
    <property type="nucleotide sequence ID" value="NZ_JADIVZ010000017.1"/>
</dbReference>